<organism evidence="2 3">
    <name type="scientific">Falsiroseomonas stagni DSM 19981</name>
    <dbReference type="NCBI Taxonomy" id="1123062"/>
    <lineage>
        <taxon>Bacteria</taxon>
        <taxon>Pseudomonadati</taxon>
        <taxon>Pseudomonadota</taxon>
        <taxon>Alphaproteobacteria</taxon>
        <taxon>Acetobacterales</taxon>
        <taxon>Roseomonadaceae</taxon>
        <taxon>Falsiroseomonas</taxon>
    </lineage>
</organism>
<dbReference type="STRING" id="1123062.SAMN02745775_1058"/>
<gene>
    <name evidence="2" type="ORF">SAMN02745775_1058</name>
</gene>
<dbReference type="RefSeq" id="WP_092960555.1">
    <property type="nucleotide sequence ID" value="NZ_FOSQ01000005.1"/>
</dbReference>
<dbReference type="OrthoDB" id="5437169at2"/>
<dbReference type="PIRSF" id="PIRSF034585">
    <property type="entry name" value="SrfB"/>
    <property type="match status" value="1"/>
</dbReference>
<sequence>MNRAALHSLIPASGIQFLDVDFDINALPRISRPFWDEKPMHLRDANGDQQVLLRALEQSDEGELFDPVGRNHPAEDEVYRITRTQALEPFLGQWVPLPFLRVQSRSADGLPIFDEGPTNWARLRVVELAPGTVRGATHRAVLAFDTTLVPRRDGRAYAGPSAEDAAEEQEFGLAARLADNAGFLAEGWFGQWLETMFLDLVSAQRRGKAVKLEELPYRMEPFARYLTLLEVLTHAGAAPRVRLVDAGVSGRRGAMVDVDLLLDIGNARTCGILVESAPDGPLSLNDSYPLALRDLTKPEHVSAKPFESRVEFSRASFGQDALSRRSGRAAAFAWPSPLRVGPEAVRLAGLSVGNEGATGLSSPKRYLWDERPSVLGWRFGAGSAPAAFGTAGEQPVSGAFMNELTETGELLSKHRNATPAVRARFSRSSLYTLMLAEILLQAISQINAPATRAARRNADVPRRLRRVTLTLPTAMPVAEQRIVRRRAEAAVELVWAWMGWTAGSAERAIAAPLPPRVSANLDEATATQLVWLYAESVHRLQADPRQLFALMGRVRDGAQPSLRIASIDIGGGTTDLAVTTYALAQDQEIRPTQNFREGFKIAGDDLLQAVIERVVLPPLEAALGAAGLRDPKAFLRRVLGGARGGQSEAERQLTRQFVARVLEPCALALLSGYEVMEPGAVGVVARLGIAEGPGRPRHDRAIAFFERLALDAGANDFRLGSVDIAPEAAVMDGLVRGTLGPILADLCEATHAYDCDVLLLSGRPSRLRAVMDIVLAKLPVAAHRIVHMQGYPAGGWYPFRDAHARIEDPKTTAAVGAMVAALAEGSLPGFLLRASRLGMKSTARYIGRLETSGQLLQRNEYMRDIDLDADTAVAVEVEIPFEAPSMLGFRQLPLERWPATPLYALEFGNADDVRNLALPLTVRLARGIADPGSPEAEASREQFKPASIRDAEGQERHPTTVRMRLQTMRDEGGYWRDTGALGVP</sequence>
<feature type="region of interest" description="Disordered" evidence="1">
    <location>
        <begin position="929"/>
        <end position="958"/>
    </location>
</feature>
<protein>
    <recommendedName>
        <fullName evidence="4">Virulence factor SrfB</fullName>
    </recommendedName>
</protein>
<accession>A0A1I4B7D5</accession>
<proteinExistence type="predicted"/>
<dbReference type="InterPro" id="IPR043129">
    <property type="entry name" value="ATPase_NBD"/>
</dbReference>
<dbReference type="SUPFAM" id="SSF53067">
    <property type="entry name" value="Actin-like ATPase domain"/>
    <property type="match status" value="1"/>
</dbReference>
<feature type="compositionally biased region" description="Basic and acidic residues" evidence="1">
    <location>
        <begin position="937"/>
        <end position="958"/>
    </location>
</feature>
<dbReference type="Proteomes" id="UP000199473">
    <property type="component" value="Unassembled WGS sequence"/>
</dbReference>
<evidence type="ECO:0000313" key="3">
    <source>
        <dbReference type="Proteomes" id="UP000199473"/>
    </source>
</evidence>
<dbReference type="EMBL" id="FOSQ01000005">
    <property type="protein sequence ID" value="SFK64290.1"/>
    <property type="molecule type" value="Genomic_DNA"/>
</dbReference>
<dbReference type="AlphaFoldDB" id="A0A1I4B7D5"/>
<evidence type="ECO:0000313" key="2">
    <source>
        <dbReference type="EMBL" id="SFK64290.1"/>
    </source>
</evidence>
<dbReference type="Pfam" id="PF07520">
    <property type="entry name" value="SrfB"/>
    <property type="match status" value="1"/>
</dbReference>
<evidence type="ECO:0000256" key="1">
    <source>
        <dbReference type="SAM" id="MobiDB-lite"/>
    </source>
</evidence>
<keyword evidence="3" id="KW-1185">Reference proteome</keyword>
<reference evidence="2 3" key="1">
    <citation type="submission" date="2016-10" db="EMBL/GenBank/DDBJ databases">
        <authorList>
            <person name="de Groot N.N."/>
        </authorList>
    </citation>
    <scope>NUCLEOTIDE SEQUENCE [LARGE SCALE GENOMIC DNA]</scope>
    <source>
        <strain evidence="2 3">DSM 19981</strain>
    </source>
</reference>
<name>A0A1I4B7D5_9PROT</name>
<dbReference type="InterPro" id="IPR009216">
    <property type="entry name" value="Virulence_factor_SrfB"/>
</dbReference>
<evidence type="ECO:0008006" key="4">
    <source>
        <dbReference type="Google" id="ProtNLM"/>
    </source>
</evidence>